<comment type="caution">
    <text evidence="1">The sequence shown here is derived from an EMBL/GenBank/DDBJ whole genome shotgun (WGS) entry which is preliminary data.</text>
</comment>
<organism evidence="1 2">
    <name type="scientific">Gluconacetobacter aggeris</name>
    <dbReference type="NCBI Taxonomy" id="1286186"/>
    <lineage>
        <taxon>Bacteria</taxon>
        <taxon>Pseudomonadati</taxon>
        <taxon>Pseudomonadota</taxon>
        <taxon>Alphaproteobacteria</taxon>
        <taxon>Acetobacterales</taxon>
        <taxon>Acetobacteraceae</taxon>
        <taxon>Gluconacetobacter</taxon>
    </lineage>
</organism>
<dbReference type="Proteomes" id="UP000559860">
    <property type="component" value="Unassembled WGS sequence"/>
</dbReference>
<dbReference type="EMBL" id="JABEQD010000021">
    <property type="protein sequence ID" value="MBB2170287.1"/>
    <property type="molecule type" value="Genomic_DNA"/>
</dbReference>
<protein>
    <submittedName>
        <fullName evidence="1">Uncharacterized protein</fullName>
    </submittedName>
</protein>
<reference evidence="1 2" key="1">
    <citation type="submission" date="2020-04" db="EMBL/GenBank/DDBJ databases">
        <title>Description of novel Gluconacetobacter.</title>
        <authorList>
            <person name="Sombolestani A."/>
        </authorList>
    </citation>
    <scope>NUCLEOTIDE SEQUENCE [LARGE SCALE GENOMIC DNA]</scope>
    <source>
        <strain evidence="1 2">LMG 27801</strain>
    </source>
</reference>
<sequence>MTEEAMLKSVSARSILNAFNELLDLGVPARDYPISTADDIASSAWKATGESMRHSMNQIDAEIGRVSHPLINH</sequence>
<name>A0A7W4IWI1_9PROT</name>
<accession>A0A7W4IWI1</accession>
<keyword evidence="2" id="KW-1185">Reference proteome</keyword>
<evidence type="ECO:0000313" key="2">
    <source>
        <dbReference type="Proteomes" id="UP000559860"/>
    </source>
</evidence>
<dbReference type="AlphaFoldDB" id="A0A7W4IWI1"/>
<dbReference type="RefSeq" id="WP_182987734.1">
    <property type="nucleotide sequence ID" value="NZ_JABEQD010000021.1"/>
</dbReference>
<evidence type="ECO:0000313" key="1">
    <source>
        <dbReference type="EMBL" id="MBB2170287.1"/>
    </source>
</evidence>
<gene>
    <name evidence="1" type="ORF">HLH36_18390</name>
</gene>
<proteinExistence type="predicted"/>